<keyword evidence="1" id="KW-0472">Membrane</keyword>
<feature type="non-terminal residue" evidence="3">
    <location>
        <position position="1"/>
    </location>
</feature>
<name>A0AAV2QIX2_MEGNR</name>
<evidence type="ECO:0000313" key="4">
    <source>
        <dbReference type="Proteomes" id="UP001497623"/>
    </source>
</evidence>
<evidence type="ECO:0000313" key="3">
    <source>
        <dbReference type="EMBL" id="CAL4087220.1"/>
    </source>
</evidence>
<keyword evidence="4" id="KW-1185">Reference proteome</keyword>
<feature type="non-terminal residue" evidence="3">
    <location>
        <position position="289"/>
    </location>
</feature>
<dbReference type="Proteomes" id="UP001497623">
    <property type="component" value="Unassembled WGS sequence"/>
</dbReference>
<feature type="domain" description="EGF-like" evidence="2">
    <location>
        <begin position="230"/>
        <end position="244"/>
    </location>
</feature>
<keyword evidence="1" id="KW-1133">Transmembrane helix</keyword>
<dbReference type="PROSITE" id="PS01186">
    <property type="entry name" value="EGF_2"/>
    <property type="match status" value="1"/>
</dbReference>
<evidence type="ECO:0000259" key="2">
    <source>
        <dbReference type="PROSITE" id="PS01186"/>
    </source>
</evidence>
<accession>A0AAV2QIX2</accession>
<proteinExistence type="predicted"/>
<comment type="caution">
    <text evidence="3">The sequence shown here is derived from an EMBL/GenBank/DDBJ whole genome shotgun (WGS) entry which is preliminary data.</text>
</comment>
<evidence type="ECO:0000256" key="1">
    <source>
        <dbReference type="SAM" id="Phobius"/>
    </source>
</evidence>
<reference evidence="3 4" key="1">
    <citation type="submission" date="2024-05" db="EMBL/GenBank/DDBJ databases">
        <authorList>
            <person name="Wallberg A."/>
        </authorList>
    </citation>
    <scope>NUCLEOTIDE SEQUENCE [LARGE SCALE GENOMIC DNA]</scope>
</reference>
<dbReference type="AlphaFoldDB" id="A0AAV2QIX2"/>
<organism evidence="3 4">
    <name type="scientific">Meganyctiphanes norvegica</name>
    <name type="common">Northern krill</name>
    <name type="synonym">Thysanopoda norvegica</name>
    <dbReference type="NCBI Taxonomy" id="48144"/>
    <lineage>
        <taxon>Eukaryota</taxon>
        <taxon>Metazoa</taxon>
        <taxon>Ecdysozoa</taxon>
        <taxon>Arthropoda</taxon>
        <taxon>Crustacea</taxon>
        <taxon>Multicrustacea</taxon>
        <taxon>Malacostraca</taxon>
        <taxon>Eumalacostraca</taxon>
        <taxon>Eucarida</taxon>
        <taxon>Euphausiacea</taxon>
        <taxon>Euphausiidae</taxon>
        <taxon>Meganyctiphanes</taxon>
    </lineage>
</organism>
<protein>
    <recommendedName>
        <fullName evidence="2">EGF-like domain-containing protein</fullName>
    </recommendedName>
</protein>
<gene>
    <name evidence="3" type="ORF">MNOR_LOCUS13177</name>
</gene>
<keyword evidence="1" id="KW-0812">Transmembrane</keyword>
<dbReference type="InterPro" id="IPR000742">
    <property type="entry name" value="EGF"/>
</dbReference>
<sequence>TLGVPCCILVEHWCHTSNVGNLDKAIISEMSLTSRILVLGFLAAASGQQQGGHFTKEGKPCVAYEGTPAVCGHHRYNLPICYTGYSEREWALCSESHASDYRCSSDGVTRDGDCDATSDNYCCSPAGWCGSTVDHCNCDNCKDLRYEACTNKDCGEGNCYWNNARKISACRCRNNSHKDPSTGRCHECVSHGHCPDNEGCRENICEDPCNSFCNPTNNATCNVTNHRPLCSCPSGFTLVGQTDCESGGGIRNRIVDWAVIGGATAGLVIILIIICATTYICRKSKREKQ</sequence>
<dbReference type="EMBL" id="CAXKWB010007455">
    <property type="protein sequence ID" value="CAL4087220.1"/>
    <property type="molecule type" value="Genomic_DNA"/>
</dbReference>
<feature type="transmembrane region" description="Helical" evidence="1">
    <location>
        <begin position="257"/>
        <end position="281"/>
    </location>
</feature>